<organism evidence="4 5">
    <name type="scientific">Ramazzottius varieornatus</name>
    <name type="common">Water bear</name>
    <name type="synonym">Tardigrade</name>
    <dbReference type="NCBI Taxonomy" id="947166"/>
    <lineage>
        <taxon>Eukaryota</taxon>
        <taxon>Metazoa</taxon>
        <taxon>Ecdysozoa</taxon>
        <taxon>Tardigrada</taxon>
        <taxon>Eutardigrada</taxon>
        <taxon>Parachela</taxon>
        <taxon>Hypsibioidea</taxon>
        <taxon>Ramazzottiidae</taxon>
        <taxon>Ramazzottius</taxon>
    </lineage>
</organism>
<gene>
    <name evidence="4" type="primary">RvY_10449</name>
    <name evidence="4" type="synonym">RvY_10449.1</name>
    <name evidence="4" type="ORF">RvY_10449-1</name>
</gene>
<name>A0A1D1VCS9_RAMVA</name>
<dbReference type="GO" id="GO:0000724">
    <property type="term" value="P:double-strand break repair via homologous recombination"/>
    <property type="evidence" value="ECO:0007669"/>
    <property type="project" value="TreeGrafter"/>
</dbReference>
<dbReference type="Proteomes" id="UP000186922">
    <property type="component" value="Unassembled WGS sequence"/>
</dbReference>
<dbReference type="GO" id="GO:0006298">
    <property type="term" value="P:mismatch repair"/>
    <property type="evidence" value="ECO:0007669"/>
    <property type="project" value="TreeGrafter"/>
</dbReference>
<keyword evidence="5" id="KW-1185">Reference proteome</keyword>
<reference evidence="4 5" key="1">
    <citation type="journal article" date="2016" name="Nat. Commun.">
        <title>Extremotolerant tardigrade genome and improved radiotolerance of human cultured cells by tardigrade-unique protein.</title>
        <authorList>
            <person name="Hashimoto T."/>
            <person name="Horikawa D.D."/>
            <person name="Saito Y."/>
            <person name="Kuwahara H."/>
            <person name="Kozuka-Hata H."/>
            <person name="Shin-I T."/>
            <person name="Minakuchi Y."/>
            <person name="Ohishi K."/>
            <person name="Motoyama A."/>
            <person name="Aizu T."/>
            <person name="Enomoto A."/>
            <person name="Kondo K."/>
            <person name="Tanaka S."/>
            <person name="Hara Y."/>
            <person name="Koshikawa S."/>
            <person name="Sagara H."/>
            <person name="Miura T."/>
            <person name="Yokobori S."/>
            <person name="Miyagawa K."/>
            <person name="Suzuki Y."/>
            <person name="Kubo T."/>
            <person name="Oyama M."/>
            <person name="Kohara Y."/>
            <person name="Fujiyama A."/>
            <person name="Arakawa K."/>
            <person name="Katayama T."/>
            <person name="Toyoda A."/>
            <person name="Kunieda T."/>
        </authorList>
    </citation>
    <scope>NUCLEOTIDE SEQUENCE [LARGE SCALE GENOMIC DNA]</scope>
    <source>
        <strain evidence="4 5">YOKOZUNA-1</strain>
    </source>
</reference>
<protein>
    <submittedName>
        <fullName evidence="4">Replication protein A 14 kDa subunit</fullName>
    </submittedName>
</protein>
<dbReference type="GO" id="GO:0003684">
    <property type="term" value="F:damaged DNA binding"/>
    <property type="evidence" value="ECO:0007669"/>
    <property type="project" value="TreeGrafter"/>
</dbReference>
<dbReference type="GO" id="GO:0035861">
    <property type="term" value="C:site of double-strand break"/>
    <property type="evidence" value="ECO:0007669"/>
    <property type="project" value="TreeGrafter"/>
</dbReference>
<dbReference type="GO" id="GO:0006284">
    <property type="term" value="P:base-excision repair"/>
    <property type="evidence" value="ECO:0007669"/>
    <property type="project" value="TreeGrafter"/>
</dbReference>
<dbReference type="GO" id="GO:0005662">
    <property type="term" value="C:DNA replication factor A complex"/>
    <property type="evidence" value="ECO:0007669"/>
    <property type="project" value="TreeGrafter"/>
</dbReference>
<dbReference type="EMBL" id="BDGG01000005">
    <property type="protein sequence ID" value="GAU99444.1"/>
    <property type="molecule type" value="Genomic_DNA"/>
</dbReference>
<evidence type="ECO:0000256" key="2">
    <source>
        <dbReference type="ARBA" id="ARBA00009761"/>
    </source>
</evidence>
<dbReference type="STRING" id="947166.A0A1D1VCS9"/>
<dbReference type="PANTHER" id="PTHR15114">
    <property type="entry name" value="REPLICATION PROTEIN A3"/>
    <property type="match status" value="1"/>
</dbReference>
<dbReference type="GO" id="GO:0003697">
    <property type="term" value="F:single-stranded DNA binding"/>
    <property type="evidence" value="ECO:0007669"/>
    <property type="project" value="TreeGrafter"/>
</dbReference>
<dbReference type="OrthoDB" id="188186at2759"/>
<comment type="similarity">
    <text evidence="2">Belongs to the replication factor A protein 3 family.</text>
</comment>
<dbReference type="InterPro" id="IPR013970">
    <property type="entry name" value="Rfa2"/>
</dbReference>
<dbReference type="InterPro" id="IPR012340">
    <property type="entry name" value="NA-bd_OB-fold"/>
</dbReference>
<dbReference type="AlphaFoldDB" id="A0A1D1VCS9"/>
<comment type="subcellular location">
    <subcellularLocation>
        <location evidence="1">Nucleus</location>
    </subcellularLocation>
</comment>
<proteinExistence type="inferred from homology"/>
<evidence type="ECO:0000256" key="1">
    <source>
        <dbReference type="ARBA" id="ARBA00004123"/>
    </source>
</evidence>
<accession>A0A1D1VCS9</accession>
<dbReference type="Gene3D" id="2.40.50.140">
    <property type="entry name" value="Nucleic acid-binding proteins"/>
    <property type="match status" value="1"/>
</dbReference>
<dbReference type="PANTHER" id="PTHR15114:SF1">
    <property type="entry name" value="REPLICATION PROTEIN A 14 KDA SUBUNIT"/>
    <property type="match status" value="1"/>
</dbReference>
<dbReference type="Pfam" id="PF08661">
    <property type="entry name" value="Rep_fac-A_3"/>
    <property type="match status" value="1"/>
</dbReference>
<evidence type="ECO:0000313" key="5">
    <source>
        <dbReference type="Proteomes" id="UP000186922"/>
    </source>
</evidence>
<evidence type="ECO:0000256" key="3">
    <source>
        <dbReference type="ARBA" id="ARBA00023242"/>
    </source>
</evidence>
<sequence>MMQKGDAGAAGNVPTRRVNATMLPTMQGKYVCMLGIVENVEGNGRSFRLQSPDKKSVIIRMKEPLGEPIDGLIEVEGFVTGQNAIDCHMYTLCGANNGINFSKTHFVVPSTEIPISLRVFCLRRFGHVQRSNPDSFEPPGRLHYHRMISESRKDVFNFLRPQRSLRATFYEHVFELFIPTFV</sequence>
<dbReference type="GO" id="GO:0006260">
    <property type="term" value="P:DNA replication"/>
    <property type="evidence" value="ECO:0007669"/>
    <property type="project" value="InterPro"/>
</dbReference>
<dbReference type="GO" id="GO:0006289">
    <property type="term" value="P:nucleotide-excision repair"/>
    <property type="evidence" value="ECO:0007669"/>
    <property type="project" value="TreeGrafter"/>
</dbReference>
<evidence type="ECO:0000313" key="4">
    <source>
        <dbReference type="EMBL" id="GAU99444.1"/>
    </source>
</evidence>
<keyword evidence="3" id="KW-0539">Nucleus</keyword>
<comment type="caution">
    <text evidence="4">The sequence shown here is derived from an EMBL/GenBank/DDBJ whole genome shotgun (WGS) entry which is preliminary data.</text>
</comment>
<dbReference type="SUPFAM" id="SSF50249">
    <property type="entry name" value="Nucleic acid-binding proteins"/>
    <property type="match status" value="1"/>
</dbReference>